<dbReference type="PIRSF" id="PIRSF000204">
    <property type="entry name" value="PNTB"/>
    <property type="match status" value="1"/>
</dbReference>
<feature type="transmembrane region" description="Helical" evidence="16">
    <location>
        <begin position="62"/>
        <end position="83"/>
    </location>
</feature>
<protein>
    <recommendedName>
        <fullName evidence="5 15">NAD(P) transhydrogenase subunit beta</fullName>
        <ecNumber evidence="4 15">7.1.1.1</ecNumber>
    </recommendedName>
    <alternativeName>
        <fullName evidence="15">Nicotinamide nucleotide transhydrogenase subunit beta</fullName>
    </alternativeName>
</protein>
<evidence type="ECO:0000256" key="8">
    <source>
        <dbReference type="ARBA" id="ARBA00022692"/>
    </source>
</evidence>
<keyword evidence="11 16" id="KW-1133">Transmembrane helix</keyword>
<dbReference type="Proteomes" id="UP000030598">
    <property type="component" value="Unassembled WGS sequence"/>
</dbReference>
<evidence type="ECO:0000256" key="6">
    <source>
        <dbReference type="ARBA" id="ARBA00022475"/>
    </source>
</evidence>
<sequence>MNLPVIIKFVIDLLAVLLLALGIKGLSKVKSARDANRLAAFAMSLSVVGLLSYYLGTSGIAVQSWIWIIIGSIIGSLFGAILAKKVPMTSMPETVALFNGCGGMSSLLVALGVAIFPISNSLENLDFFKSLINEVSISISIFVGAITFTGSIVAMAKLQGWLSTPGWTQSKVRHFVNIVFAVASLIAFFDLINGNTISIWLLIIVSSLLGIGVTLPIGGADMPVVISLLNSYSGIAAAAAGFVVDSQLLIVAGAMVGAAGLILTQVMCKGMNRSLVSVLFGGSLSAQSTASSGSGEYTNITSCSVEECALTLEAANKVIIVPGYGLAVAQAQHTLREVTKKLEQNGIEVVYAIHPVAGRMPGHMNVLLAEADVPYEQLKEMDVVNPDFPATDVVLVLGANDVVNPQAKNDSSSPLYGMPVLDVQEARTVFVIKRGMSAGYSGIKNDLFDLPNTSMVFGDAKKVLNDLIGELKDLGVGEK</sequence>
<keyword evidence="6 15" id="KW-1003">Cell membrane</keyword>
<dbReference type="InterPro" id="IPR012136">
    <property type="entry name" value="NADH_DH_b"/>
</dbReference>
<dbReference type="PANTHER" id="PTHR44758:SF1">
    <property type="entry name" value="NAD(P) TRANSHYDROGENASE SUBUNIT BETA"/>
    <property type="match status" value="1"/>
</dbReference>
<gene>
    <name evidence="18" type="ORF">EU91_1325</name>
</gene>
<feature type="transmembrane region" description="Helical" evidence="16">
    <location>
        <begin position="38"/>
        <end position="56"/>
    </location>
</feature>
<feature type="transmembrane region" description="Helical" evidence="16">
    <location>
        <begin position="224"/>
        <end position="243"/>
    </location>
</feature>
<dbReference type="EMBL" id="JNAH01000007">
    <property type="protein sequence ID" value="KGF86563.1"/>
    <property type="molecule type" value="Genomic_DNA"/>
</dbReference>
<dbReference type="AlphaFoldDB" id="A0A0A1ZE87"/>
<comment type="similarity">
    <text evidence="3 15">Belongs to the PNT beta subunit family.</text>
</comment>
<evidence type="ECO:0000256" key="13">
    <source>
        <dbReference type="ARBA" id="ARBA00023136"/>
    </source>
</evidence>
<dbReference type="GO" id="GO:0016491">
    <property type="term" value="F:oxidoreductase activity"/>
    <property type="evidence" value="ECO:0007669"/>
    <property type="project" value="UniProtKB-KW"/>
</dbReference>
<keyword evidence="12 15" id="KW-0520">NAD</keyword>
<evidence type="ECO:0000259" key="17">
    <source>
        <dbReference type="Pfam" id="PF02233"/>
    </source>
</evidence>
<comment type="function">
    <text evidence="1 15">The transhydrogenation between NADH and NADP is coupled to respiration and ATP hydrolysis and functions as a proton pump across the membrane.</text>
</comment>
<keyword evidence="8 16" id="KW-0812">Transmembrane</keyword>
<keyword evidence="18" id="KW-0560">Oxidoreductase</keyword>
<feature type="transmembrane region" description="Helical" evidence="16">
    <location>
        <begin position="6"/>
        <end position="26"/>
    </location>
</feature>
<dbReference type="EC" id="7.1.1.1" evidence="4 15"/>
<dbReference type="STRING" id="59925.EU91_1325"/>
<evidence type="ECO:0000256" key="1">
    <source>
        <dbReference type="ARBA" id="ARBA00003943"/>
    </source>
</evidence>
<name>A0A0A1ZE87_PROMR</name>
<evidence type="ECO:0000256" key="4">
    <source>
        <dbReference type="ARBA" id="ARBA00012943"/>
    </source>
</evidence>
<dbReference type="SUPFAM" id="SSF52467">
    <property type="entry name" value="DHS-like NAD/FAD-binding domain"/>
    <property type="match status" value="1"/>
</dbReference>
<feature type="transmembrane region" description="Helical" evidence="16">
    <location>
        <begin position="175"/>
        <end position="192"/>
    </location>
</feature>
<dbReference type="OrthoDB" id="9763786at2"/>
<comment type="caution">
    <text evidence="18">The sequence shown here is derived from an EMBL/GenBank/DDBJ whole genome shotgun (WGS) entry which is preliminary data.</text>
</comment>
<dbReference type="PANTHER" id="PTHR44758">
    <property type="entry name" value="NAD(P) TRANSHYDROGENASE SUBUNIT BETA"/>
    <property type="match status" value="1"/>
</dbReference>
<evidence type="ECO:0000313" key="19">
    <source>
        <dbReference type="Proteomes" id="UP000030598"/>
    </source>
</evidence>
<feature type="domain" description="NADP transhydrogenase beta-like" evidence="17">
    <location>
        <begin position="11"/>
        <end position="468"/>
    </location>
</feature>
<dbReference type="InterPro" id="IPR029035">
    <property type="entry name" value="DHS-like_NAD/FAD-binding_dom"/>
</dbReference>
<evidence type="ECO:0000256" key="5">
    <source>
        <dbReference type="ARBA" id="ARBA00014581"/>
    </source>
</evidence>
<proteinExistence type="inferred from homology"/>
<evidence type="ECO:0000256" key="3">
    <source>
        <dbReference type="ARBA" id="ARBA00007919"/>
    </source>
</evidence>
<evidence type="ECO:0000256" key="9">
    <source>
        <dbReference type="ARBA" id="ARBA00022857"/>
    </source>
</evidence>
<dbReference type="Pfam" id="PF02233">
    <property type="entry name" value="PNTB"/>
    <property type="match status" value="1"/>
</dbReference>
<keyword evidence="13 15" id="KW-0472">Membrane</keyword>
<feature type="transmembrane region" description="Helical" evidence="16">
    <location>
        <begin position="95"/>
        <end position="115"/>
    </location>
</feature>
<feature type="transmembrane region" description="Helical" evidence="16">
    <location>
        <begin position="198"/>
        <end position="217"/>
    </location>
</feature>
<feature type="transmembrane region" description="Helical" evidence="16">
    <location>
        <begin position="135"/>
        <end position="154"/>
    </location>
</feature>
<dbReference type="Gene3D" id="3.40.50.1220">
    <property type="entry name" value="TPP-binding domain"/>
    <property type="match status" value="1"/>
</dbReference>
<reference evidence="19" key="1">
    <citation type="journal article" date="2014" name="Sci. Data">
        <title>Genomes of diverse isolates of the marine cyanobacterium Prochlorococcus.</title>
        <authorList>
            <person name="Biller S."/>
            <person name="Berube P."/>
            <person name="Thompson J."/>
            <person name="Kelly L."/>
            <person name="Roggensack S."/>
            <person name="Awad L."/>
            <person name="Roache-Johnson K."/>
            <person name="Ding H."/>
            <person name="Giovannoni S.J."/>
            <person name="Moore L.R."/>
            <person name="Chisholm S.W."/>
        </authorList>
    </citation>
    <scope>NUCLEOTIDE SEQUENCE [LARGE SCALE GENOMIC DNA]</scope>
    <source>
        <strain evidence="19">GP2</strain>
    </source>
</reference>
<evidence type="ECO:0000256" key="11">
    <source>
        <dbReference type="ARBA" id="ARBA00022989"/>
    </source>
</evidence>
<keyword evidence="9 15" id="KW-0521">NADP</keyword>
<organism evidence="18 19">
    <name type="scientific">Prochlorococcus marinus str. GP2</name>
    <dbReference type="NCBI Taxonomy" id="59925"/>
    <lineage>
        <taxon>Bacteria</taxon>
        <taxon>Bacillati</taxon>
        <taxon>Cyanobacteriota</taxon>
        <taxon>Cyanophyceae</taxon>
        <taxon>Synechococcales</taxon>
        <taxon>Prochlorococcaceae</taxon>
        <taxon>Prochlorococcus</taxon>
    </lineage>
</organism>
<keyword evidence="7 15" id="KW-0997">Cell inner membrane</keyword>
<evidence type="ECO:0000256" key="2">
    <source>
        <dbReference type="ARBA" id="ARBA00004429"/>
    </source>
</evidence>
<dbReference type="GO" id="GO:0050661">
    <property type="term" value="F:NADP binding"/>
    <property type="evidence" value="ECO:0007669"/>
    <property type="project" value="InterPro"/>
</dbReference>
<evidence type="ECO:0000256" key="14">
    <source>
        <dbReference type="ARBA" id="ARBA00048202"/>
    </source>
</evidence>
<evidence type="ECO:0000256" key="10">
    <source>
        <dbReference type="ARBA" id="ARBA00022967"/>
    </source>
</evidence>
<evidence type="ECO:0000256" key="12">
    <source>
        <dbReference type="ARBA" id="ARBA00023027"/>
    </source>
</evidence>
<dbReference type="RefSeq" id="WP_032524776.1">
    <property type="nucleotide sequence ID" value="NZ_CP138934.1"/>
</dbReference>
<keyword evidence="10 15" id="KW-1278">Translocase</keyword>
<evidence type="ECO:0000256" key="16">
    <source>
        <dbReference type="SAM" id="Phobius"/>
    </source>
</evidence>
<evidence type="ECO:0000256" key="7">
    <source>
        <dbReference type="ARBA" id="ARBA00022519"/>
    </source>
</evidence>
<dbReference type="InterPro" id="IPR034300">
    <property type="entry name" value="PNTB-like"/>
</dbReference>
<comment type="subcellular location">
    <subcellularLocation>
        <location evidence="2">Cell inner membrane</location>
        <topology evidence="2">Multi-pass membrane protein</topology>
    </subcellularLocation>
</comment>
<dbReference type="GO" id="GO:0008750">
    <property type="term" value="F:proton-translocating NAD(P)+ transhydrogenase activity"/>
    <property type="evidence" value="ECO:0007669"/>
    <property type="project" value="UniProtKB-EC"/>
</dbReference>
<accession>A0A0A1ZE87</accession>
<comment type="catalytic activity">
    <reaction evidence="14 15">
        <text>NAD(+) + NADPH + H(+)(in) = NADH + NADP(+) + H(+)(out)</text>
        <dbReference type="Rhea" id="RHEA:47992"/>
        <dbReference type="ChEBI" id="CHEBI:15378"/>
        <dbReference type="ChEBI" id="CHEBI:57540"/>
        <dbReference type="ChEBI" id="CHEBI:57783"/>
        <dbReference type="ChEBI" id="CHEBI:57945"/>
        <dbReference type="ChEBI" id="CHEBI:58349"/>
        <dbReference type="EC" id="7.1.1.1"/>
    </reaction>
</comment>
<dbReference type="eggNOG" id="COG1282">
    <property type="taxonomic scope" value="Bacteria"/>
</dbReference>
<evidence type="ECO:0000256" key="15">
    <source>
        <dbReference type="PIRNR" id="PIRNR000204"/>
    </source>
</evidence>
<dbReference type="GO" id="GO:0005886">
    <property type="term" value="C:plasma membrane"/>
    <property type="evidence" value="ECO:0007669"/>
    <property type="project" value="UniProtKB-SubCell"/>
</dbReference>
<feature type="transmembrane region" description="Helical" evidence="16">
    <location>
        <begin position="249"/>
        <end position="268"/>
    </location>
</feature>
<evidence type="ECO:0000313" key="18">
    <source>
        <dbReference type="EMBL" id="KGF86563.1"/>
    </source>
</evidence>